<evidence type="ECO:0000313" key="2">
    <source>
        <dbReference type="EMBL" id="SEI11399.1"/>
    </source>
</evidence>
<dbReference type="Pfam" id="PF05621">
    <property type="entry name" value="TniB"/>
    <property type="match status" value="1"/>
</dbReference>
<feature type="domain" description="AAA+ ATPase" evidence="1">
    <location>
        <begin position="46"/>
        <end position="187"/>
    </location>
</feature>
<dbReference type="OrthoDB" id="6058098at2"/>
<gene>
    <name evidence="2" type="ORF">SAMN05660691_03818</name>
</gene>
<dbReference type="EMBL" id="FNXF01000021">
    <property type="protein sequence ID" value="SEI11399.1"/>
    <property type="molecule type" value="Genomic_DNA"/>
</dbReference>
<accession>A0A1H6N983</accession>
<dbReference type="PANTHER" id="PTHR35894">
    <property type="entry name" value="GENERAL SECRETION PATHWAY PROTEIN A-RELATED"/>
    <property type="match status" value="1"/>
</dbReference>
<dbReference type="AlphaFoldDB" id="A0A1H6N983"/>
<dbReference type="PANTHER" id="PTHR35894:SF1">
    <property type="entry name" value="PHOSPHORIBULOKINASE _ URIDINE KINASE FAMILY"/>
    <property type="match status" value="1"/>
</dbReference>
<dbReference type="SMART" id="SM00382">
    <property type="entry name" value="AAA"/>
    <property type="match status" value="1"/>
</dbReference>
<dbReference type="InterPro" id="IPR003593">
    <property type="entry name" value="AAA+_ATPase"/>
</dbReference>
<dbReference type="Gene3D" id="3.40.50.300">
    <property type="entry name" value="P-loop containing nucleotide triphosphate hydrolases"/>
    <property type="match status" value="1"/>
</dbReference>
<reference evidence="3" key="1">
    <citation type="submission" date="2016-10" db="EMBL/GenBank/DDBJ databases">
        <authorList>
            <person name="Varghese N."/>
            <person name="Submissions S."/>
        </authorList>
    </citation>
    <scope>NUCLEOTIDE SEQUENCE [LARGE SCALE GENOMIC DNA]</scope>
    <source>
        <strain evidence="3">DSM 17616</strain>
    </source>
</reference>
<dbReference type="Proteomes" id="UP000199371">
    <property type="component" value="Unassembled WGS sequence"/>
</dbReference>
<dbReference type="InterPro" id="IPR052026">
    <property type="entry name" value="ExeA_AAA_ATPase_DNA-bind"/>
</dbReference>
<organism evidence="2 3">
    <name type="scientific">Rheinheimera pacifica</name>
    <dbReference type="NCBI Taxonomy" id="173990"/>
    <lineage>
        <taxon>Bacteria</taxon>
        <taxon>Pseudomonadati</taxon>
        <taxon>Pseudomonadota</taxon>
        <taxon>Gammaproteobacteria</taxon>
        <taxon>Chromatiales</taxon>
        <taxon>Chromatiaceae</taxon>
        <taxon>Rheinheimera</taxon>
    </lineage>
</organism>
<dbReference type="InterPro" id="IPR027417">
    <property type="entry name" value="P-loop_NTPase"/>
</dbReference>
<dbReference type="SUPFAM" id="SSF52540">
    <property type="entry name" value="P-loop containing nucleoside triphosphate hydrolases"/>
    <property type="match status" value="1"/>
</dbReference>
<name>A0A1H6N983_9GAMM</name>
<protein>
    <submittedName>
        <fullName evidence="2">DNA transposition protein, AAA+ family ATPase</fullName>
    </submittedName>
</protein>
<dbReference type="InterPro" id="IPR008868">
    <property type="entry name" value="TniB"/>
</dbReference>
<sequence length="338" mass="38289">MAAKLSEEDIKAKLARFRSAFLASPFLKAVLDELDECRELSKLGGDPECMIVTGDTGAGKTSLINKYLELNARKNSYEGTVIPVLLTTLPGEANSVALFQQILTDLGHPYPFESNNEVQLRKQIKDLARNCRLELIIVDEFQHLMEKKSLTILKKTANSIKSLIVDTKIPMALFGMPYSSVILDSVSQLSSRFERRRTLSPFRISTEDERNKFLKLLSCFETLMDLPEPSNFQSDDMSRRLYAYSSGNFKKLKNLLNSAYKAAIENGELHISKNRLAEEARSRSSTVEEKNNPFLLPMHKLKVIEPGKYVGWDDYTQGKGVNLRFKDNPKELSFSDVF</sequence>
<evidence type="ECO:0000313" key="3">
    <source>
        <dbReference type="Proteomes" id="UP000199371"/>
    </source>
</evidence>
<dbReference type="RefSeq" id="WP_092796658.1">
    <property type="nucleotide sequence ID" value="NZ_FNXF01000021.1"/>
</dbReference>
<keyword evidence="3" id="KW-1185">Reference proteome</keyword>
<evidence type="ECO:0000259" key="1">
    <source>
        <dbReference type="SMART" id="SM00382"/>
    </source>
</evidence>
<proteinExistence type="predicted"/>